<keyword evidence="1" id="KW-1133">Transmembrane helix</keyword>
<feature type="transmembrane region" description="Helical" evidence="1">
    <location>
        <begin position="7"/>
        <end position="27"/>
    </location>
</feature>
<keyword evidence="1" id="KW-0472">Membrane</keyword>
<organism evidence="2 3">
    <name type="scientific">Flavivirga jejuensis</name>
    <dbReference type="NCBI Taxonomy" id="870487"/>
    <lineage>
        <taxon>Bacteria</taxon>
        <taxon>Pseudomonadati</taxon>
        <taxon>Bacteroidota</taxon>
        <taxon>Flavobacteriia</taxon>
        <taxon>Flavobacteriales</taxon>
        <taxon>Flavobacteriaceae</taxon>
        <taxon>Flavivirga</taxon>
    </lineage>
</organism>
<protein>
    <recommendedName>
        <fullName evidence="4">Nucleic acid binding protein</fullName>
    </recommendedName>
</protein>
<evidence type="ECO:0000313" key="3">
    <source>
        <dbReference type="Proteomes" id="UP001176806"/>
    </source>
</evidence>
<dbReference type="Pfam" id="PF12869">
    <property type="entry name" value="tRNA_anti-like"/>
    <property type="match status" value="1"/>
</dbReference>
<accession>A0ABT8WQN1</accession>
<evidence type="ECO:0008006" key="4">
    <source>
        <dbReference type="Google" id="ProtNLM"/>
    </source>
</evidence>
<reference evidence="2" key="1">
    <citation type="submission" date="2023-07" db="EMBL/GenBank/DDBJ databases">
        <title>Two novel species in the genus Flavivirga.</title>
        <authorList>
            <person name="Kwon K."/>
        </authorList>
    </citation>
    <scope>NUCLEOTIDE SEQUENCE</scope>
    <source>
        <strain evidence="2">KACC 14158</strain>
    </source>
</reference>
<keyword evidence="3" id="KW-1185">Reference proteome</keyword>
<dbReference type="EMBL" id="JAUOEL010000005">
    <property type="protein sequence ID" value="MDO5975470.1"/>
    <property type="molecule type" value="Genomic_DNA"/>
</dbReference>
<dbReference type="InterPro" id="IPR024422">
    <property type="entry name" value="Protein_unknown_function_OB"/>
</dbReference>
<dbReference type="RefSeq" id="WP_303302673.1">
    <property type="nucleotide sequence ID" value="NZ_BAABDA010000050.1"/>
</dbReference>
<name>A0ABT8WQN1_9FLAO</name>
<evidence type="ECO:0000313" key="2">
    <source>
        <dbReference type="EMBL" id="MDO5975470.1"/>
    </source>
</evidence>
<comment type="caution">
    <text evidence="2">The sequence shown here is derived from an EMBL/GenBank/DDBJ whole genome shotgun (WGS) entry which is preliminary data.</text>
</comment>
<evidence type="ECO:0000256" key="1">
    <source>
        <dbReference type="SAM" id="Phobius"/>
    </source>
</evidence>
<gene>
    <name evidence="2" type="ORF">Q4Q40_14840</name>
</gene>
<dbReference type="Proteomes" id="UP001176806">
    <property type="component" value="Unassembled WGS sequence"/>
</dbReference>
<keyword evidence="1" id="KW-0812">Transmembrane</keyword>
<sequence>MNKKTKFIVLGSVLILTFIMVLLVVIYNKPHTNVANSKADITLTAQTILNDFENDENNANAKYLEQIVEISGTISTLSINDNKGIIALKNEGSLGTVMCHLTPEETIKFKNLYTGKPVIIKGICTGYLMDVILVKCIIK</sequence>
<proteinExistence type="predicted"/>